<evidence type="ECO:0000256" key="5">
    <source>
        <dbReference type="ARBA" id="ARBA00023136"/>
    </source>
</evidence>
<feature type="transmembrane region" description="Helical" evidence="6">
    <location>
        <begin position="280"/>
        <end position="300"/>
    </location>
</feature>
<dbReference type="GO" id="GO:0016020">
    <property type="term" value="C:membrane"/>
    <property type="evidence" value="ECO:0007669"/>
    <property type="project" value="UniProtKB-SubCell"/>
</dbReference>
<dbReference type="PANTHER" id="PTHR12570">
    <property type="match status" value="1"/>
</dbReference>
<feature type="transmembrane region" description="Helical" evidence="6">
    <location>
        <begin position="85"/>
        <end position="105"/>
    </location>
</feature>
<dbReference type="GO" id="GO:0015095">
    <property type="term" value="F:magnesium ion transmembrane transporter activity"/>
    <property type="evidence" value="ECO:0007669"/>
    <property type="project" value="InterPro"/>
</dbReference>
<evidence type="ECO:0000256" key="6">
    <source>
        <dbReference type="SAM" id="Phobius"/>
    </source>
</evidence>
<dbReference type="InterPro" id="IPR008521">
    <property type="entry name" value="Mg_trans_NIPA"/>
</dbReference>
<dbReference type="Proteomes" id="UP000549394">
    <property type="component" value="Unassembled WGS sequence"/>
</dbReference>
<keyword evidence="4 6" id="KW-1133">Transmembrane helix</keyword>
<dbReference type="OrthoDB" id="6428174at2759"/>
<feature type="transmembrane region" description="Helical" evidence="6">
    <location>
        <begin position="12"/>
        <end position="30"/>
    </location>
</feature>
<sequence>MPSISQSTDFYIGLSLAILSSAFIGSSFILKKKGLLKLAAQSQSVRAGQGGFGYLREWLWWVGMILMAVGEICNFTAYAFAPATLVTPLGALSVLVSAVLASYLLSEYLNLLGKIGCVVCLLGSTVIVLHAPKEGEIKDMNEMANRLKDAGFIIYIVIITLANLWLIFFVGPRFGQTNAMVYVLITGSIGSLSVMACKGLGVALKSTFNGHNELTNRYTWIILIAVIFCISIQMNYLNKALDIFNTSVVTPMLYVVFTTFVIIASAILFKEWNFMTVMDIVGVICGFGCVISGIFLLQAFKDLNLSKFQLVKQLEPKSSQQVDDELRSSLLEETRGRHSQNC</sequence>
<feature type="transmembrane region" description="Helical" evidence="6">
    <location>
        <begin position="218"/>
        <end position="236"/>
    </location>
</feature>
<evidence type="ECO:0000313" key="7">
    <source>
        <dbReference type="EMBL" id="CAD5116123.1"/>
    </source>
</evidence>
<evidence type="ECO:0000256" key="4">
    <source>
        <dbReference type="ARBA" id="ARBA00022989"/>
    </source>
</evidence>
<evidence type="ECO:0000256" key="2">
    <source>
        <dbReference type="ARBA" id="ARBA00007230"/>
    </source>
</evidence>
<organism evidence="7 8">
    <name type="scientific">Dimorphilus gyrociliatus</name>
    <dbReference type="NCBI Taxonomy" id="2664684"/>
    <lineage>
        <taxon>Eukaryota</taxon>
        <taxon>Metazoa</taxon>
        <taxon>Spiralia</taxon>
        <taxon>Lophotrochozoa</taxon>
        <taxon>Annelida</taxon>
        <taxon>Polychaeta</taxon>
        <taxon>Polychaeta incertae sedis</taxon>
        <taxon>Dinophilidae</taxon>
        <taxon>Dimorphilus</taxon>
    </lineage>
</organism>
<feature type="transmembrane region" description="Helical" evidence="6">
    <location>
        <begin position="111"/>
        <end position="131"/>
    </location>
</feature>
<reference evidence="7 8" key="1">
    <citation type="submission" date="2020-08" db="EMBL/GenBank/DDBJ databases">
        <authorList>
            <person name="Hejnol A."/>
        </authorList>
    </citation>
    <scope>NUCLEOTIDE SEQUENCE [LARGE SCALE GENOMIC DNA]</scope>
</reference>
<protein>
    <submittedName>
        <fullName evidence="7">DgyrCDS5048</fullName>
    </submittedName>
</protein>
<dbReference type="SUPFAM" id="SSF103481">
    <property type="entry name" value="Multidrug resistance efflux transporter EmrE"/>
    <property type="match status" value="1"/>
</dbReference>
<proteinExistence type="inferred from homology"/>
<keyword evidence="8" id="KW-1185">Reference proteome</keyword>
<dbReference type="EMBL" id="CAJFCJ010000006">
    <property type="protein sequence ID" value="CAD5116123.1"/>
    <property type="molecule type" value="Genomic_DNA"/>
</dbReference>
<keyword evidence="5 6" id="KW-0472">Membrane</keyword>
<comment type="similarity">
    <text evidence="2">Belongs to the NIPA family.</text>
</comment>
<evidence type="ECO:0000256" key="1">
    <source>
        <dbReference type="ARBA" id="ARBA00004141"/>
    </source>
</evidence>
<feature type="transmembrane region" description="Helical" evidence="6">
    <location>
        <begin position="58"/>
        <end position="78"/>
    </location>
</feature>
<keyword evidence="3 6" id="KW-0812">Transmembrane</keyword>
<evidence type="ECO:0000313" key="8">
    <source>
        <dbReference type="Proteomes" id="UP000549394"/>
    </source>
</evidence>
<feature type="transmembrane region" description="Helical" evidence="6">
    <location>
        <begin position="179"/>
        <end position="197"/>
    </location>
</feature>
<comment type="subcellular location">
    <subcellularLocation>
        <location evidence="1">Membrane</location>
        <topology evidence="1">Multi-pass membrane protein</topology>
    </subcellularLocation>
</comment>
<dbReference type="InterPro" id="IPR037185">
    <property type="entry name" value="EmrE-like"/>
</dbReference>
<dbReference type="PANTHER" id="PTHR12570:SF92">
    <property type="entry name" value="SPICHTHYIN, ISOFORM B"/>
    <property type="match status" value="1"/>
</dbReference>
<gene>
    <name evidence="7" type="ORF">DGYR_LOCUS4775</name>
</gene>
<dbReference type="Pfam" id="PF05653">
    <property type="entry name" value="Mg_trans_NIPA"/>
    <property type="match status" value="1"/>
</dbReference>
<name>A0A7I8VLC7_9ANNE</name>
<accession>A0A7I8VLC7</accession>
<comment type="caution">
    <text evidence="7">The sequence shown here is derived from an EMBL/GenBank/DDBJ whole genome shotgun (WGS) entry which is preliminary data.</text>
</comment>
<dbReference type="AlphaFoldDB" id="A0A7I8VLC7"/>
<feature type="transmembrane region" description="Helical" evidence="6">
    <location>
        <begin position="248"/>
        <end position="268"/>
    </location>
</feature>
<evidence type="ECO:0000256" key="3">
    <source>
        <dbReference type="ARBA" id="ARBA00022692"/>
    </source>
</evidence>
<feature type="transmembrane region" description="Helical" evidence="6">
    <location>
        <begin position="152"/>
        <end position="173"/>
    </location>
</feature>